<comment type="caution">
    <text evidence="7">The sequence shown here is derived from an EMBL/GenBank/DDBJ whole genome shotgun (WGS) entry which is preliminary data.</text>
</comment>
<dbReference type="Gene3D" id="3.40.50.720">
    <property type="entry name" value="NAD(P)-binding Rossmann-like Domain"/>
    <property type="match status" value="1"/>
</dbReference>
<comment type="pathway">
    <text evidence="1">Lipid metabolism; butanoate metabolism.</text>
</comment>
<dbReference type="SUPFAM" id="SSF51735">
    <property type="entry name" value="NAD(P)-binding Rossmann-fold domains"/>
    <property type="match status" value="1"/>
</dbReference>
<evidence type="ECO:0000259" key="6">
    <source>
        <dbReference type="Pfam" id="PF02737"/>
    </source>
</evidence>
<evidence type="ECO:0000313" key="7">
    <source>
        <dbReference type="EMBL" id="PZR04823.1"/>
    </source>
</evidence>
<dbReference type="AlphaFoldDB" id="A0A2W5SVP2"/>
<dbReference type="GO" id="GO:0070403">
    <property type="term" value="F:NAD+ binding"/>
    <property type="evidence" value="ECO:0007669"/>
    <property type="project" value="InterPro"/>
</dbReference>
<dbReference type="EMBL" id="QFRA01000012">
    <property type="protein sequence ID" value="PZR04823.1"/>
    <property type="molecule type" value="Genomic_DNA"/>
</dbReference>
<evidence type="ECO:0000259" key="5">
    <source>
        <dbReference type="Pfam" id="PF00725"/>
    </source>
</evidence>
<dbReference type="Gene3D" id="1.10.1040.10">
    <property type="entry name" value="N-(1-d-carboxylethyl)-l-norvaline Dehydrogenase, domain 2"/>
    <property type="match status" value="1"/>
</dbReference>
<feature type="site" description="Important for catalytic activity" evidence="4">
    <location>
        <position position="156"/>
    </location>
</feature>
<dbReference type="PANTHER" id="PTHR48075">
    <property type="entry name" value="3-HYDROXYACYL-COA DEHYDROGENASE FAMILY PROTEIN"/>
    <property type="match status" value="1"/>
</dbReference>
<dbReference type="GO" id="GO:0006635">
    <property type="term" value="P:fatty acid beta-oxidation"/>
    <property type="evidence" value="ECO:0007669"/>
    <property type="project" value="TreeGrafter"/>
</dbReference>
<dbReference type="SUPFAM" id="SSF48179">
    <property type="entry name" value="6-phosphogluconate dehydrogenase C-terminal domain-like"/>
    <property type="match status" value="1"/>
</dbReference>
<dbReference type="NCBIfam" id="NF005875">
    <property type="entry name" value="PRK07819.1"/>
    <property type="match status" value="1"/>
</dbReference>
<accession>A0A2W5SVP2</accession>
<dbReference type="PIRSF" id="PIRSF000105">
    <property type="entry name" value="HCDH"/>
    <property type="match status" value="1"/>
</dbReference>
<dbReference type="InterPro" id="IPR006176">
    <property type="entry name" value="3-OHacyl-CoA_DH_NAD-bd"/>
</dbReference>
<dbReference type="InterPro" id="IPR008927">
    <property type="entry name" value="6-PGluconate_DH-like_C_sf"/>
</dbReference>
<dbReference type="PANTHER" id="PTHR48075:SF9">
    <property type="entry name" value="3-HYDROXYBUTYRYL-COA DEHYDROGENASE"/>
    <property type="match status" value="1"/>
</dbReference>
<dbReference type="Pfam" id="PF02737">
    <property type="entry name" value="3HCDH_N"/>
    <property type="match status" value="1"/>
</dbReference>
<dbReference type="InterPro" id="IPR036291">
    <property type="entry name" value="NAD(P)-bd_dom_sf"/>
</dbReference>
<keyword evidence="3" id="KW-0560">Oxidoreductase</keyword>
<evidence type="ECO:0000256" key="1">
    <source>
        <dbReference type="ARBA" id="ARBA00005086"/>
    </source>
</evidence>
<organism evidence="7 8">
    <name type="scientific">Corynebacterium kroppenstedtii</name>
    <dbReference type="NCBI Taxonomy" id="161879"/>
    <lineage>
        <taxon>Bacteria</taxon>
        <taxon>Bacillati</taxon>
        <taxon>Actinomycetota</taxon>
        <taxon>Actinomycetes</taxon>
        <taxon>Mycobacteriales</taxon>
        <taxon>Corynebacteriaceae</taxon>
        <taxon>Corynebacterium</taxon>
    </lineage>
</organism>
<dbReference type="InterPro" id="IPR006108">
    <property type="entry name" value="3HC_DH_C"/>
</dbReference>
<dbReference type="InterPro" id="IPR022694">
    <property type="entry name" value="3-OHacyl-CoA_DH"/>
</dbReference>
<evidence type="ECO:0000256" key="3">
    <source>
        <dbReference type="ARBA" id="ARBA00023002"/>
    </source>
</evidence>
<sequence>MADQKHDDKSSDSVDISALRVGVVGAGQMGSGIIEAAARHGSDVVAWEATQEFADKGLERITKSLERGVSRGKLSEEDKDAALGRIRITTDLEEFADRQLVCEAIVENPEVKADIFGKLDKIVSDPSAPLCSNTSSLPIQQIASATSNPGRVMGLHFFNPVPVLPLVEHVRTLDTTDAVADRAEEWASEVLKKTVIKAKDRSGFIVNFLLVPYLLSAIRMLENGVATKEDIDAGMRNGAAHPMGPIALSDMVGLDTVASIADVMVDEYGDPTYACPPLLRRMVQAGRLGKKTGRGFYTYDEKGKPIR</sequence>
<feature type="domain" description="3-hydroxyacyl-CoA dehydrogenase NAD binding" evidence="6">
    <location>
        <begin position="21"/>
        <end position="200"/>
    </location>
</feature>
<dbReference type="GO" id="GO:0008691">
    <property type="term" value="F:3-hydroxybutyryl-CoA dehydrogenase activity"/>
    <property type="evidence" value="ECO:0007669"/>
    <property type="project" value="TreeGrafter"/>
</dbReference>
<reference evidence="7 8" key="1">
    <citation type="submission" date="2017-08" db="EMBL/GenBank/DDBJ databases">
        <title>Infants hospitalized years apart are colonized by the same room-sourced microbial strains.</title>
        <authorList>
            <person name="Brooks B."/>
            <person name="Olm M.R."/>
            <person name="Firek B.A."/>
            <person name="Baker R."/>
            <person name="Thomas B.C."/>
            <person name="Morowitz M.J."/>
            <person name="Banfield J.F."/>
        </authorList>
    </citation>
    <scope>NUCLEOTIDE SEQUENCE [LARGE SCALE GENOMIC DNA]</scope>
    <source>
        <strain evidence="7">S2_003_000_R1_3</strain>
    </source>
</reference>
<dbReference type="FunFam" id="3.40.50.720:FF:000009">
    <property type="entry name" value="Fatty oxidation complex, alpha subunit"/>
    <property type="match status" value="1"/>
</dbReference>
<name>A0A2W5SVP2_9CORY</name>
<evidence type="ECO:0000313" key="8">
    <source>
        <dbReference type="Proteomes" id="UP000249432"/>
    </source>
</evidence>
<protein>
    <submittedName>
        <fullName evidence="7">3-hydroxybutyryl-CoA dehydrogenase</fullName>
    </submittedName>
</protein>
<evidence type="ECO:0000256" key="2">
    <source>
        <dbReference type="ARBA" id="ARBA00009463"/>
    </source>
</evidence>
<gene>
    <name evidence="7" type="ORF">DI525_05940</name>
</gene>
<dbReference type="Proteomes" id="UP000249432">
    <property type="component" value="Unassembled WGS sequence"/>
</dbReference>
<dbReference type="InterPro" id="IPR013328">
    <property type="entry name" value="6PGD_dom2"/>
</dbReference>
<evidence type="ECO:0000256" key="4">
    <source>
        <dbReference type="PIRSR" id="PIRSR000105-1"/>
    </source>
</evidence>
<dbReference type="Pfam" id="PF00725">
    <property type="entry name" value="3HCDH"/>
    <property type="match status" value="1"/>
</dbReference>
<feature type="domain" description="3-hydroxyacyl-CoA dehydrogenase C-terminal" evidence="5">
    <location>
        <begin position="203"/>
        <end position="299"/>
    </location>
</feature>
<dbReference type="RefSeq" id="WP_303734842.1">
    <property type="nucleotide sequence ID" value="NZ_CAKZHK010000009.1"/>
</dbReference>
<proteinExistence type="inferred from homology"/>
<comment type="similarity">
    <text evidence="2">Belongs to the 3-hydroxyacyl-CoA dehydrogenase family.</text>
</comment>